<dbReference type="SUPFAM" id="SSF54001">
    <property type="entry name" value="Cysteine proteinases"/>
    <property type="match status" value="1"/>
</dbReference>
<feature type="domain" description="Transglutaminase-like" evidence="1">
    <location>
        <begin position="312"/>
        <end position="374"/>
    </location>
</feature>
<dbReference type="PANTHER" id="PTHR33490:SF3">
    <property type="entry name" value="CONSERVED INTEGRAL MEMBRANE PROTEIN"/>
    <property type="match status" value="1"/>
</dbReference>
<proteinExistence type="predicted"/>
<dbReference type="Gene3D" id="3.10.620.30">
    <property type="match status" value="1"/>
</dbReference>
<organism evidence="2 3">
    <name type="scientific">Methanothermobacter marburgensis (strain ATCC BAA-927 / DSM 2133 / JCM 14651 / NBRC 100331 / OCM 82 / Marburg)</name>
    <name type="common">Methanobacterium thermoautotrophicum</name>
    <dbReference type="NCBI Taxonomy" id="79929"/>
    <lineage>
        <taxon>Archaea</taxon>
        <taxon>Methanobacteriati</taxon>
        <taxon>Methanobacteriota</taxon>
        <taxon>Methanomada group</taxon>
        <taxon>Methanobacteria</taxon>
        <taxon>Methanobacteriales</taxon>
        <taxon>Methanobacteriaceae</taxon>
        <taxon>Methanothermobacter</taxon>
    </lineage>
</organism>
<name>D9PX33_METTM</name>
<dbReference type="SMART" id="SM00460">
    <property type="entry name" value="TGc"/>
    <property type="match status" value="1"/>
</dbReference>
<evidence type="ECO:0000259" key="1">
    <source>
        <dbReference type="SMART" id="SM00460"/>
    </source>
</evidence>
<dbReference type="InterPro" id="IPR038765">
    <property type="entry name" value="Papain-like_cys_pep_sf"/>
</dbReference>
<evidence type="ECO:0000313" key="2">
    <source>
        <dbReference type="EMBL" id="ADL58781.1"/>
    </source>
</evidence>
<dbReference type="Proteomes" id="UP000000345">
    <property type="component" value="Chromosome"/>
</dbReference>
<sequence length="402" mass="45971">MFKSVAPVCLLAFMILILLTEGSYAIEEVEDPLNSSDVLAASVMVSSFMEKNKKLPENVSVGNRTLDTPSYAYALSKVLTGSKVVENQTINGPQLDIRRISVKLTKNQYLEIASKFRNFTSRTQCCPATISFSGGKIDFYNAVYLLSKIGRYRQLHGKLPVAMQISTPLPLNAYHINSKAIDTRIKNLKSQIRKTINLMNIINKRIRYSGNKKTIMRLQGKLRSLEKKYSYLNGQLRYYDGLRSSPWYVPASLRRYIRSTAHCNINDPNIVYLARELSGNTTHSTALNLFSWVRDNIDYSFYYRTRYGASGTLRYRTANCVDQAHLMVALARTSGIPARYVRGYCRFISGNWYSHVWAQVWIRGRGWVTADTTHTMNNLGHVYNWNTSVSEVREVLLEYDLH</sequence>
<dbReference type="PANTHER" id="PTHR33490">
    <property type="entry name" value="BLR5614 PROTEIN-RELATED"/>
    <property type="match status" value="1"/>
</dbReference>
<reference key="1">
    <citation type="submission" date="2009-08" db="EMBL/GenBank/DDBJ databases">
        <title>The genome sequence of Methanothermobacter marburgensis.</title>
        <authorList>
            <person name="Kaster A."/>
            <person name="Seedorf H."/>
            <person name="Goenrich M."/>
            <person name="Wiezer A."/>
            <person name="Liesegang H."/>
            <person name="Thauer R."/>
            <person name="Gottschalk G."/>
        </authorList>
    </citation>
    <scope>NUCLEOTIDE SEQUENCE</scope>
    <source>
        <strain>Marburg</strain>
    </source>
</reference>
<protein>
    <submittedName>
        <fullName evidence="2">Predicted pseudomurein-binding protein</fullName>
    </submittedName>
</protein>
<reference evidence="2 3" key="2">
    <citation type="journal article" date="2010" name="J. Bacteriol.">
        <title>Complete genome sequence of Methanothermobacter marburgensis, a methanoarchaeon model organism.</title>
        <authorList>
            <person name="Liesegang H."/>
            <person name="Kaster A.K."/>
            <person name="Wiezer A."/>
            <person name="Goenrich M."/>
            <person name="Wollherr A."/>
            <person name="Seedorf H."/>
            <person name="Gottschalk G."/>
            <person name="Thauer R.K."/>
        </authorList>
    </citation>
    <scope>NUCLEOTIDE SEQUENCE [LARGE SCALE GENOMIC DNA]</scope>
    <source>
        <strain evidence="3">ATCC BAA-927 / DSM 2133 / JCM 14651 / NBRC 100331 / OCM 82 / Marburg</strain>
    </source>
</reference>
<dbReference type="PaxDb" id="79929-MTBMA_c11910"/>
<dbReference type="InterPro" id="IPR002931">
    <property type="entry name" value="Transglutaminase-like"/>
</dbReference>
<dbReference type="HOGENOM" id="CLU_684456_0_0_2"/>
<keyword evidence="3" id="KW-1185">Reference proteome</keyword>
<accession>D9PX33</accession>
<dbReference type="AlphaFoldDB" id="D9PX33"/>
<dbReference type="KEGG" id="mmg:MTBMA_c11910"/>
<dbReference type="Pfam" id="PF01841">
    <property type="entry name" value="Transglut_core"/>
    <property type="match status" value="1"/>
</dbReference>
<evidence type="ECO:0000313" key="3">
    <source>
        <dbReference type="Proteomes" id="UP000000345"/>
    </source>
</evidence>
<dbReference type="PATRIC" id="fig|79929.8.peg.1157"/>
<gene>
    <name evidence="2" type="ordered locus">MTBMA_c11910</name>
</gene>
<dbReference type="EMBL" id="CP001710">
    <property type="protein sequence ID" value="ADL58781.1"/>
    <property type="molecule type" value="Genomic_DNA"/>
</dbReference>
<dbReference type="STRING" id="79929.MTBMA_c11910"/>